<dbReference type="EnsemblPlants" id="TuG1812G0300002713.01.T02">
    <property type="protein sequence ID" value="TuG1812G0300002713.01.T02"/>
    <property type="gene ID" value="TuG1812G0300002713.01"/>
</dbReference>
<evidence type="ECO:0000313" key="2">
    <source>
        <dbReference type="EnsemblPlants" id="TuG1812G0300002713.01.T02"/>
    </source>
</evidence>
<feature type="region of interest" description="Disordered" evidence="1">
    <location>
        <begin position="1"/>
        <end position="39"/>
    </location>
</feature>
<name>A0A8R7PS34_TRIUA</name>
<dbReference type="AlphaFoldDB" id="A0A8R7PS34"/>
<accession>A0A8R7PS34</accession>
<reference evidence="2" key="2">
    <citation type="submission" date="2018-03" db="EMBL/GenBank/DDBJ databases">
        <title>The Triticum urartu genome reveals the dynamic nature of wheat genome evolution.</title>
        <authorList>
            <person name="Ling H."/>
            <person name="Ma B."/>
            <person name="Shi X."/>
            <person name="Liu H."/>
            <person name="Dong L."/>
            <person name="Sun H."/>
            <person name="Cao Y."/>
            <person name="Gao Q."/>
            <person name="Zheng S."/>
            <person name="Li Y."/>
            <person name="Yu Y."/>
            <person name="Du H."/>
            <person name="Qi M."/>
            <person name="Li Y."/>
            <person name="Yu H."/>
            <person name="Cui Y."/>
            <person name="Wang N."/>
            <person name="Chen C."/>
            <person name="Wu H."/>
            <person name="Zhao Y."/>
            <person name="Zhang J."/>
            <person name="Li Y."/>
            <person name="Zhou W."/>
            <person name="Zhang B."/>
            <person name="Hu W."/>
            <person name="Eijk M."/>
            <person name="Tang J."/>
            <person name="Witsenboer H."/>
            <person name="Zhao S."/>
            <person name="Li Z."/>
            <person name="Zhang A."/>
            <person name="Wang D."/>
            <person name="Liang C."/>
        </authorList>
    </citation>
    <scope>NUCLEOTIDE SEQUENCE [LARGE SCALE GENOMIC DNA]</scope>
    <source>
        <strain evidence="2">cv. G1812</strain>
    </source>
</reference>
<keyword evidence="3" id="KW-1185">Reference proteome</keyword>
<sequence length="76" mass="8098">GHLLPPSSSPSPVVRGTSRASSSTSSSRPTPPGLPTCASRTPMDAFCGAAVLTVDRRHDRPGSYWSLLWMNFLNTI</sequence>
<reference evidence="2" key="3">
    <citation type="submission" date="2022-06" db="UniProtKB">
        <authorList>
            <consortium name="EnsemblPlants"/>
        </authorList>
    </citation>
    <scope>IDENTIFICATION</scope>
</reference>
<reference evidence="3" key="1">
    <citation type="journal article" date="2013" name="Nature">
        <title>Draft genome of the wheat A-genome progenitor Triticum urartu.</title>
        <authorList>
            <person name="Ling H.Q."/>
            <person name="Zhao S."/>
            <person name="Liu D."/>
            <person name="Wang J."/>
            <person name="Sun H."/>
            <person name="Zhang C."/>
            <person name="Fan H."/>
            <person name="Li D."/>
            <person name="Dong L."/>
            <person name="Tao Y."/>
            <person name="Gao C."/>
            <person name="Wu H."/>
            <person name="Li Y."/>
            <person name="Cui Y."/>
            <person name="Guo X."/>
            <person name="Zheng S."/>
            <person name="Wang B."/>
            <person name="Yu K."/>
            <person name="Liang Q."/>
            <person name="Yang W."/>
            <person name="Lou X."/>
            <person name="Chen J."/>
            <person name="Feng M."/>
            <person name="Jian J."/>
            <person name="Zhang X."/>
            <person name="Luo G."/>
            <person name="Jiang Y."/>
            <person name="Liu J."/>
            <person name="Wang Z."/>
            <person name="Sha Y."/>
            <person name="Zhang B."/>
            <person name="Wu H."/>
            <person name="Tang D."/>
            <person name="Shen Q."/>
            <person name="Xue P."/>
            <person name="Zou S."/>
            <person name="Wang X."/>
            <person name="Liu X."/>
            <person name="Wang F."/>
            <person name="Yang Y."/>
            <person name="An X."/>
            <person name="Dong Z."/>
            <person name="Zhang K."/>
            <person name="Zhang X."/>
            <person name="Luo M.C."/>
            <person name="Dvorak J."/>
            <person name="Tong Y."/>
            <person name="Wang J."/>
            <person name="Yang H."/>
            <person name="Li Z."/>
            <person name="Wang D."/>
            <person name="Zhang A."/>
            <person name="Wang J."/>
        </authorList>
    </citation>
    <scope>NUCLEOTIDE SEQUENCE</scope>
    <source>
        <strain evidence="3">cv. G1812</strain>
    </source>
</reference>
<organism evidence="2 3">
    <name type="scientific">Triticum urartu</name>
    <name type="common">Red wild einkorn</name>
    <name type="synonym">Crithodium urartu</name>
    <dbReference type="NCBI Taxonomy" id="4572"/>
    <lineage>
        <taxon>Eukaryota</taxon>
        <taxon>Viridiplantae</taxon>
        <taxon>Streptophyta</taxon>
        <taxon>Embryophyta</taxon>
        <taxon>Tracheophyta</taxon>
        <taxon>Spermatophyta</taxon>
        <taxon>Magnoliopsida</taxon>
        <taxon>Liliopsida</taxon>
        <taxon>Poales</taxon>
        <taxon>Poaceae</taxon>
        <taxon>BOP clade</taxon>
        <taxon>Pooideae</taxon>
        <taxon>Triticodae</taxon>
        <taxon>Triticeae</taxon>
        <taxon>Triticinae</taxon>
        <taxon>Triticum</taxon>
    </lineage>
</organism>
<proteinExistence type="predicted"/>
<protein>
    <submittedName>
        <fullName evidence="2">Uncharacterized protein</fullName>
    </submittedName>
</protein>
<evidence type="ECO:0000313" key="3">
    <source>
        <dbReference type="Proteomes" id="UP000015106"/>
    </source>
</evidence>
<evidence type="ECO:0000256" key="1">
    <source>
        <dbReference type="SAM" id="MobiDB-lite"/>
    </source>
</evidence>
<dbReference type="Proteomes" id="UP000015106">
    <property type="component" value="Chromosome 3"/>
</dbReference>
<feature type="compositionally biased region" description="Low complexity" evidence="1">
    <location>
        <begin position="10"/>
        <end position="28"/>
    </location>
</feature>
<dbReference type="Gramene" id="TuG1812G0300002713.01.T02">
    <property type="protein sequence ID" value="TuG1812G0300002713.01.T02"/>
    <property type="gene ID" value="TuG1812G0300002713.01"/>
</dbReference>